<name>A0A510Y0Q1_9GAMM</name>
<protein>
    <submittedName>
        <fullName evidence="1">Uncharacterized protein</fullName>
    </submittedName>
</protein>
<accession>A0A510Y0Q1</accession>
<sequence length="59" mass="6659">MKLNKKNIKSLSSGMQLVPNELTPLIVGGAMKEGRHRSLNETYNLQVNLSYQKTLWVEG</sequence>
<dbReference type="Proteomes" id="UP000321419">
    <property type="component" value="Unassembled WGS sequence"/>
</dbReference>
<dbReference type="EMBL" id="BJUM01000062">
    <property type="protein sequence ID" value="GEK56906.1"/>
    <property type="molecule type" value="Genomic_DNA"/>
</dbReference>
<organism evidence="1 2">
    <name type="scientific">Pseudoalteromonas espejiana</name>
    <dbReference type="NCBI Taxonomy" id="28107"/>
    <lineage>
        <taxon>Bacteria</taxon>
        <taxon>Pseudomonadati</taxon>
        <taxon>Pseudomonadota</taxon>
        <taxon>Gammaproteobacteria</taxon>
        <taxon>Alteromonadales</taxon>
        <taxon>Pseudoalteromonadaceae</taxon>
        <taxon>Pseudoalteromonas</taxon>
    </lineage>
</organism>
<evidence type="ECO:0000313" key="1">
    <source>
        <dbReference type="EMBL" id="GEK56906.1"/>
    </source>
</evidence>
<keyword evidence="2" id="KW-1185">Reference proteome</keyword>
<gene>
    <name evidence="1" type="ORF">PES01_37510</name>
</gene>
<reference evidence="1 2" key="1">
    <citation type="submission" date="2019-07" db="EMBL/GenBank/DDBJ databases">
        <title>Whole genome shotgun sequence of Pseudoalteromonas espejiana NBRC 102222.</title>
        <authorList>
            <person name="Hosoyama A."/>
            <person name="Uohara A."/>
            <person name="Ohji S."/>
            <person name="Ichikawa N."/>
        </authorList>
    </citation>
    <scope>NUCLEOTIDE SEQUENCE [LARGE SCALE GENOMIC DNA]</scope>
    <source>
        <strain evidence="1 2">NBRC 102222</strain>
    </source>
</reference>
<comment type="caution">
    <text evidence="1">The sequence shown here is derived from an EMBL/GenBank/DDBJ whole genome shotgun (WGS) entry which is preliminary data.</text>
</comment>
<evidence type="ECO:0000313" key="2">
    <source>
        <dbReference type="Proteomes" id="UP000321419"/>
    </source>
</evidence>
<dbReference type="RefSeq" id="WP_089349033.1">
    <property type="nucleotide sequence ID" value="NZ_BJUM01000062.1"/>
</dbReference>
<proteinExistence type="predicted"/>
<dbReference type="AlphaFoldDB" id="A0A510Y0Q1"/>